<dbReference type="UniPathway" id="UPA00120">
    <property type="reaction ID" value="UER00203"/>
</dbReference>
<dbReference type="OrthoDB" id="191918at2759"/>
<evidence type="ECO:0000259" key="12">
    <source>
        <dbReference type="Pfam" id="PF01817"/>
    </source>
</evidence>
<evidence type="ECO:0000256" key="7">
    <source>
        <dbReference type="ARBA" id="ARBA00022605"/>
    </source>
</evidence>
<proteinExistence type="predicted"/>
<dbReference type="EMBL" id="FQNF01000049">
    <property type="protein sequence ID" value="SGZ40409.1"/>
    <property type="molecule type" value="Genomic_DNA"/>
</dbReference>
<dbReference type="AlphaFoldDB" id="A0A1L0CPK2"/>
<dbReference type="NCBIfam" id="TIGR01802">
    <property type="entry name" value="CM_pl-yst"/>
    <property type="match status" value="1"/>
</dbReference>
<accession>A0A1L0CPK2</accession>
<organism evidence="13 14">
    <name type="scientific">Hanseniaspora guilliermondii</name>
    <dbReference type="NCBI Taxonomy" id="56406"/>
    <lineage>
        <taxon>Eukaryota</taxon>
        <taxon>Fungi</taxon>
        <taxon>Dikarya</taxon>
        <taxon>Ascomycota</taxon>
        <taxon>Saccharomycotina</taxon>
        <taxon>Saccharomycetes</taxon>
        <taxon>Saccharomycodales</taxon>
        <taxon>Saccharomycodaceae</taxon>
        <taxon>Hanseniaspora</taxon>
    </lineage>
</organism>
<dbReference type="GO" id="GO:0006571">
    <property type="term" value="P:tyrosine biosynthetic process"/>
    <property type="evidence" value="ECO:0007669"/>
    <property type="project" value="UniProtKB-KW"/>
</dbReference>
<keyword evidence="9" id="KW-0584">Phenylalanine biosynthesis</keyword>
<dbReference type="GO" id="GO:0009094">
    <property type="term" value="P:L-phenylalanine biosynthetic process"/>
    <property type="evidence" value="ECO:0007669"/>
    <property type="project" value="UniProtKB-KW"/>
</dbReference>
<evidence type="ECO:0000256" key="11">
    <source>
        <dbReference type="ARBA" id="ARBA00023979"/>
    </source>
</evidence>
<comment type="pathway">
    <text evidence="2">Metabolic intermediate biosynthesis; prephenate biosynthesis; prephenate from chorismate: step 1/1.</text>
</comment>
<comment type="subcellular location">
    <subcellularLocation>
        <location evidence="1">Cytoplasm</location>
    </subcellularLocation>
</comment>
<keyword evidence="8" id="KW-0057">Aromatic amino acid biosynthesis</keyword>
<dbReference type="Gene3D" id="1.10.590.10">
    <property type="entry name" value="Chorismate mutase, AroQ class superfamily, eukaryotic"/>
    <property type="match status" value="1"/>
</dbReference>
<comment type="catalytic activity">
    <reaction evidence="11">
        <text>chorismate = prephenate</text>
        <dbReference type="Rhea" id="RHEA:13897"/>
        <dbReference type="ChEBI" id="CHEBI:29748"/>
        <dbReference type="ChEBI" id="CHEBI:29934"/>
        <dbReference type="EC" id="5.4.99.5"/>
    </reaction>
    <physiologicalReaction direction="left-to-right" evidence="11">
        <dbReference type="Rhea" id="RHEA:13898"/>
    </physiologicalReaction>
</comment>
<dbReference type="PANTHER" id="PTHR21145">
    <property type="entry name" value="CHORISMATE MUTASE"/>
    <property type="match status" value="1"/>
</dbReference>
<dbReference type="PANTHER" id="PTHR21145:SF12">
    <property type="entry name" value="CHORISMATE MUTASE"/>
    <property type="match status" value="1"/>
</dbReference>
<evidence type="ECO:0000256" key="10">
    <source>
        <dbReference type="ARBA" id="ARBA00023235"/>
    </source>
</evidence>
<evidence type="ECO:0000256" key="5">
    <source>
        <dbReference type="ARBA" id="ARBA00022490"/>
    </source>
</evidence>
<dbReference type="InterPro" id="IPR037039">
    <property type="entry name" value="CM_AroQ_sf_eucaryotic"/>
</dbReference>
<evidence type="ECO:0000313" key="14">
    <source>
        <dbReference type="Proteomes" id="UP000183365"/>
    </source>
</evidence>
<keyword evidence="6" id="KW-0827">Tyrosine biosynthesis</keyword>
<evidence type="ECO:0000256" key="6">
    <source>
        <dbReference type="ARBA" id="ARBA00022498"/>
    </source>
</evidence>
<evidence type="ECO:0000256" key="4">
    <source>
        <dbReference type="ARBA" id="ARBA00020296"/>
    </source>
</evidence>
<dbReference type="GO" id="GO:0005634">
    <property type="term" value="C:nucleus"/>
    <property type="evidence" value="ECO:0007669"/>
    <property type="project" value="EnsemblFungi"/>
</dbReference>
<evidence type="ECO:0000256" key="3">
    <source>
        <dbReference type="ARBA" id="ARBA00012404"/>
    </source>
</evidence>
<dbReference type="EC" id="5.4.99.5" evidence="3"/>
<evidence type="ECO:0000256" key="9">
    <source>
        <dbReference type="ARBA" id="ARBA00023222"/>
    </source>
</evidence>
<dbReference type="GO" id="GO:0004106">
    <property type="term" value="F:chorismate mutase activity"/>
    <property type="evidence" value="ECO:0007669"/>
    <property type="project" value="UniProtKB-EC"/>
</dbReference>
<protein>
    <recommendedName>
        <fullName evidence="4">Chorismate mutase</fullName>
        <ecNumber evidence="3">5.4.99.5</ecNumber>
    </recommendedName>
</protein>
<gene>
    <name evidence="13" type="ORF">HGUI_02609</name>
</gene>
<dbReference type="InterPro" id="IPR002701">
    <property type="entry name" value="CM_II_prokaryot"/>
</dbReference>
<dbReference type="InterPro" id="IPR008238">
    <property type="entry name" value="Chorismate_mutase_AroQ_euk"/>
</dbReference>
<keyword evidence="10" id="KW-0413">Isomerase</keyword>
<feature type="domain" description="Chorismate mutase" evidence="12">
    <location>
        <begin position="148"/>
        <end position="249"/>
    </location>
</feature>
<dbReference type="GO" id="GO:0120284">
    <property type="term" value="F:tryptophan binding"/>
    <property type="evidence" value="ECO:0007669"/>
    <property type="project" value="EnsemblFungi"/>
</dbReference>
<dbReference type="InterPro" id="IPR036263">
    <property type="entry name" value="Chorismate_II_sf"/>
</dbReference>
<dbReference type="PROSITE" id="PS51169">
    <property type="entry name" value="CHORISMATE_MUT_3"/>
    <property type="match status" value="1"/>
</dbReference>
<evidence type="ECO:0000313" key="13">
    <source>
        <dbReference type="EMBL" id="SGZ40409.1"/>
    </source>
</evidence>
<dbReference type="GO" id="GO:0046417">
    <property type="term" value="P:chorismate metabolic process"/>
    <property type="evidence" value="ECO:0007669"/>
    <property type="project" value="EnsemblFungi"/>
</dbReference>
<dbReference type="Pfam" id="PF01817">
    <property type="entry name" value="CM_2"/>
    <property type="match status" value="1"/>
</dbReference>
<dbReference type="GO" id="GO:0072545">
    <property type="term" value="F:L-tyrosine binding"/>
    <property type="evidence" value="ECO:0007669"/>
    <property type="project" value="EnsemblFungi"/>
</dbReference>
<dbReference type="GO" id="GO:0005737">
    <property type="term" value="C:cytoplasm"/>
    <property type="evidence" value="ECO:0007669"/>
    <property type="project" value="UniProtKB-SubCell"/>
</dbReference>
<keyword evidence="5" id="KW-0963">Cytoplasm</keyword>
<reference evidence="14" key="1">
    <citation type="submission" date="2016-11" db="EMBL/GenBank/DDBJ databases">
        <authorList>
            <person name="Guldener U."/>
        </authorList>
    </citation>
    <scope>NUCLEOTIDE SEQUENCE [LARGE SCALE GENOMIC DNA]</scope>
</reference>
<dbReference type="Proteomes" id="UP000183365">
    <property type="component" value="Unassembled WGS sequence"/>
</dbReference>
<evidence type="ECO:0000256" key="1">
    <source>
        <dbReference type="ARBA" id="ARBA00004496"/>
    </source>
</evidence>
<keyword evidence="7" id="KW-0028">Amino-acid biosynthesis</keyword>
<evidence type="ECO:0000256" key="2">
    <source>
        <dbReference type="ARBA" id="ARBA00004817"/>
    </source>
</evidence>
<dbReference type="VEuPathDB" id="FungiDB:HGUI_02609"/>
<keyword evidence="14" id="KW-1185">Reference proteome</keyword>
<name>A0A1L0CPK2_9ASCO</name>
<dbReference type="SUPFAM" id="SSF48600">
    <property type="entry name" value="Chorismate mutase II"/>
    <property type="match status" value="1"/>
</dbReference>
<sequence>MMNFLKPESVYKLENIRNELVQMEDFIIFQLIKRSEYPISSILYSADEKTRPQLPDEEFNGSFMDYMHRELEILQSKLRRFDSPDEMPFFPNDIQPSLLEKIQYPKLLANKHEINYNNKIRDLYVNKLLDLIADQTPDTEYINQQLGSITVIDIELLQNLSRRIHFGLFVAESKFRSDVEGFTKLITNKDYDGIYEAITNNEVEERILKRLEDKGDSYIYKSFKNKKITSKYLVTIYKEFIIPMTKEVEVEYLMNRLKDDIDVTGMCPIK</sequence>
<evidence type="ECO:0000256" key="8">
    <source>
        <dbReference type="ARBA" id="ARBA00023141"/>
    </source>
</evidence>